<dbReference type="EMBL" id="JALKCH010000003">
    <property type="protein sequence ID" value="MCK0196419.1"/>
    <property type="molecule type" value="Genomic_DNA"/>
</dbReference>
<dbReference type="Pfam" id="PF01584">
    <property type="entry name" value="CheW"/>
    <property type="match status" value="1"/>
</dbReference>
<dbReference type="InterPro" id="IPR036061">
    <property type="entry name" value="CheW-like_dom_sf"/>
</dbReference>
<dbReference type="RefSeq" id="WP_247027467.1">
    <property type="nucleotide sequence ID" value="NZ_JALKCH010000003.1"/>
</dbReference>
<reference evidence="5 6" key="1">
    <citation type="submission" date="2022-04" db="EMBL/GenBank/DDBJ databases">
        <authorList>
            <person name="Grouzdev D.S."/>
            <person name="Pantiukh K.S."/>
            <person name="Krutkina M.S."/>
        </authorList>
    </citation>
    <scope>NUCLEOTIDE SEQUENCE [LARGE SCALE GENOMIC DNA]</scope>
    <source>
        <strain evidence="5 6">6x-1</strain>
    </source>
</reference>
<evidence type="ECO:0000256" key="1">
    <source>
        <dbReference type="ARBA" id="ARBA00004496"/>
    </source>
</evidence>
<evidence type="ECO:0000313" key="5">
    <source>
        <dbReference type="EMBL" id="MCK0196419.1"/>
    </source>
</evidence>
<comment type="caution">
    <text evidence="5">The sequence shown here is derived from an EMBL/GenBank/DDBJ whole genome shotgun (WGS) entry which is preliminary data.</text>
</comment>
<dbReference type="InterPro" id="IPR002545">
    <property type="entry name" value="CheW-lke_dom"/>
</dbReference>
<feature type="domain" description="CheW-like" evidence="4">
    <location>
        <begin position="58"/>
        <end position="205"/>
    </location>
</feature>
<dbReference type="PANTHER" id="PTHR22617:SF45">
    <property type="entry name" value="CHEMOTAXIS PROTEIN CHEW"/>
    <property type="match status" value="1"/>
</dbReference>
<evidence type="ECO:0000256" key="3">
    <source>
        <dbReference type="ARBA" id="ARBA00022490"/>
    </source>
</evidence>
<keyword evidence="6" id="KW-1185">Reference proteome</keyword>
<comment type="subcellular location">
    <subcellularLocation>
        <location evidence="1">Cytoplasm</location>
    </subcellularLocation>
</comment>
<dbReference type="PANTHER" id="PTHR22617">
    <property type="entry name" value="CHEMOTAXIS SENSOR HISTIDINE KINASE-RELATED"/>
    <property type="match status" value="1"/>
</dbReference>
<name>A0ABT0D916_9HYPH</name>
<dbReference type="PROSITE" id="PS50851">
    <property type="entry name" value="CHEW"/>
    <property type="match status" value="1"/>
</dbReference>
<sequence length="208" mass="22507">MSAPDKDNPGRAAGASVEEIAELLLDRPLPPGYREEWTRHFAQIAGDSEASHTPDGEESAVVIFRIGEEWLALPVDVFEEVAPPRTHHSLPHRREALVWGIVNVRGELLVCVSLAALLGVEAKAGERNAGLKTFARLVVVGREGARVAFPVDEVHGIHRYGRQDVVAVPATVGRSGASFTAAMIRWDKRLVAKLDGTMVLDALDRGIA</sequence>
<gene>
    <name evidence="5" type="ORF">MWN34_05770</name>
</gene>
<keyword evidence="3" id="KW-0963">Cytoplasm</keyword>
<dbReference type="SMART" id="SM00260">
    <property type="entry name" value="CheW"/>
    <property type="match status" value="1"/>
</dbReference>
<evidence type="ECO:0000313" key="6">
    <source>
        <dbReference type="Proteomes" id="UP001203284"/>
    </source>
</evidence>
<dbReference type="SUPFAM" id="SSF50341">
    <property type="entry name" value="CheW-like"/>
    <property type="match status" value="1"/>
</dbReference>
<dbReference type="InterPro" id="IPR039315">
    <property type="entry name" value="CheW"/>
</dbReference>
<organism evidence="5 6">
    <name type="scientific">Ancylobacter crimeensis</name>
    <dbReference type="NCBI Taxonomy" id="2579147"/>
    <lineage>
        <taxon>Bacteria</taxon>
        <taxon>Pseudomonadati</taxon>
        <taxon>Pseudomonadota</taxon>
        <taxon>Alphaproteobacteria</taxon>
        <taxon>Hyphomicrobiales</taxon>
        <taxon>Xanthobacteraceae</taxon>
        <taxon>Ancylobacter</taxon>
    </lineage>
</organism>
<dbReference type="Gene3D" id="2.40.50.180">
    <property type="entry name" value="CheA-289, Domain 4"/>
    <property type="match status" value="1"/>
</dbReference>
<dbReference type="Gene3D" id="2.30.30.40">
    <property type="entry name" value="SH3 Domains"/>
    <property type="match status" value="1"/>
</dbReference>
<proteinExistence type="predicted"/>
<evidence type="ECO:0000259" key="4">
    <source>
        <dbReference type="PROSITE" id="PS50851"/>
    </source>
</evidence>
<protein>
    <recommendedName>
        <fullName evidence="2">Chemotaxis protein CheW</fullName>
    </recommendedName>
</protein>
<accession>A0ABT0D916</accession>
<evidence type="ECO:0000256" key="2">
    <source>
        <dbReference type="ARBA" id="ARBA00021483"/>
    </source>
</evidence>
<dbReference type="Proteomes" id="UP001203284">
    <property type="component" value="Unassembled WGS sequence"/>
</dbReference>